<dbReference type="PROSITE" id="PS50102">
    <property type="entry name" value="RRM"/>
    <property type="match status" value="1"/>
</dbReference>
<evidence type="ECO:0000256" key="4">
    <source>
        <dbReference type="ARBA" id="ARBA00022884"/>
    </source>
</evidence>
<dbReference type="InterPro" id="IPR000504">
    <property type="entry name" value="RRM_dom"/>
</dbReference>
<dbReference type="eggNOG" id="KOG0130">
    <property type="taxonomic scope" value="Eukaryota"/>
</dbReference>
<dbReference type="Pfam" id="PF00076">
    <property type="entry name" value="RRM_1"/>
    <property type="match status" value="1"/>
</dbReference>
<dbReference type="GO" id="GO:0005737">
    <property type="term" value="C:cytoplasm"/>
    <property type="evidence" value="ECO:0007669"/>
    <property type="project" value="UniProtKB-SubCell"/>
</dbReference>
<keyword evidence="3" id="KW-0963">Cytoplasm</keyword>
<reference evidence="9 10" key="1">
    <citation type="journal article" date="2011" name="J. Gen. Appl. Microbiol.">
        <title>Draft genome sequencing of the enigmatic basidiomycete Mixia osmundae.</title>
        <authorList>
            <person name="Nishida H."/>
            <person name="Nagatsuka Y."/>
            <person name="Sugiyama J."/>
        </authorList>
    </citation>
    <scope>NUCLEOTIDE SEQUENCE [LARGE SCALE GENOMIC DNA]</scope>
    <source>
        <strain evidence="10">CBS 9802 / IAM 14324 / JCM 22182 / KY 12970</strain>
    </source>
</reference>
<dbReference type="CDD" id="cd12324">
    <property type="entry name" value="RRM_RBM8"/>
    <property type="match status" value="1"/>
</dbReference>
<dbReference type="GO" id="GO:0003729">
    <property type="term" value="F:mRNA binding"/>
    <property type="evidence" value="ECO:0007669"/>
    <property type="project" value="InterPro"/>
</dbReference>
<comment type="caution">
    <text evidence="9">The sequence shown here is derived from an EMBL/GenBank/DDBJ whole genome shotgun (WGS) entry which is preliminary data.</text>
</comment>
<reference evidence="9 10" key="2">
    <citation type="journal article" date="2012" name="Open Biol.">
        <title>Characteristics of nucleosomes and linker DNA regions on the genome of the basidiomycete Mixia osmundae revealed by mono- and dinucleosome mapping.</title>
        <authorList>
            <person name="Nishida H."/>
            <person name="Kondo S."/>
            <person name="Matsumoto T."/>
            <person name="Suzuki Y."/>
            <person name="Yoshikawa H."/>
            <person name="Taylor T.D."/>
            <person name="Sugiyama J."/>
        </authorList>
    </citation>
    <scope>NUCLEOTIDE SEQUENCE [LARGE SCALE GENOMIC DNA]</scope>
    <source>
        <strain evidence="10">CBS 9802 / IAM 14324 / JCM 22182 / KY 12970</strain>
    </source>
</reference>
<evidence type="ECO:0000256" key="7">
    <source>
        <dbReference type="SAM" id="MobiDB-lite"/>
    </source>
</evidence>
<evidence type="ECO:0000256" key="2">
    <source>
        <dbReference type="ARBA" id="ARBA00004496"/>
    </source>
</evidence>
<dbReference type="InterPro" id="IPR012677">
    <property type="entry name" value="Nucleotide-bd_a/b_plait_sf"/>
</dbReference>
<dbReference type="EMBL" id="BABT02000146">
    <property type="protein sequence ID" value="GAA97921.1"/>
    <property type="molecule type" value="Genomic_DNA"/>
</dbReference>
<feature type="domain" description="RRM" evidence="8">
    <location>
        <begin position="52"/>
        <end position="130"/>
    </location>
</feature>
<keyword evidence="5" id="KW-0539">Nucleus</keyword>
<evidence type="ECO:0000256" key="3">
    <source>
        <dbReference type="ARBA" id="ARBA00022490"/>
    </source>
</evidence>
<dbReference type="PRINTS" id="PR01738">
    <property type="entry name" value="RNABINDINGM8"/>
</dbReference>
<dbReference type="PANTHER" id="PTHR45894">
    <property type="entry name" value="RNA-BINDING PROTEIN 8A"/>
    <property type="match status" value="1"/>
</dbReference>
<dbReference type="GO" id="GO:0006396">
    <property type="term" value="P:RNA processing"/>
    <property type="evidence" value="ECO:0007669"/>
    <property type="project" value="InterPro"/>
</dbReference>
<dbReference type="InParanoid" id="G7E511"/>
<dbReference type="AlphaFoldDB" id="G7E511"/>
<dbReference type="OrthoDB" id="15688at2759"/>
<protein>
    <recommendedName>
        <fullName evidence="8">RRM domain-containing protein</fullName>
    </recommendedName>
</protein>
<dbReference type="SMART" id="SM00360">
    <property type="entry name" value="RRM"/>
    <property type="match status" value="1"/>
</dbReference>
<evidence type="ECO:0000259" key="8">
    <source>
        <dbReference type="PROSITE" id="PS50102"/>
    </source>
</evidence>
<organism evidence="9 10">
    <name type="scientific">Mixia osmundae (strain CBS 9802 / IAM 14324 / JCM 22182 / KY 12970)</name>
    <dbReference type="NCBI Taxonomy" id="764103"/>
    <lineage>
        <taxon>Eukaryota</taxon>
        <taxon>Fungi</taxon>
        <taxon>Dikarya</taxon>
        <taxon>Basidiomycota</taxon>
        <taxon>Pucciniomycotina</taxon>
        <taxon>Mixiomycetes</taxon>
        <taxon>Mixiales</taxon>
        <taxon>Mixiaceae</taxon>
        <taxon>Mixia</taxon>
    </lineage>
</organism>
<dbReference type="InterPro" id="IPR008111">
    <property type="entry name" value="RNA-bd_8"/>
</dbReference>
<dbReference type="GO" id="GO:0005634">
    <property type="term" value="C:nucleus"/>
    <property type="evidence" value="ECO:0007669"/>
    <property type="project" value="UniProtKB-SubCell"/>
</dbReference>
<proteinExistence type="predicted"/>
<dbReference type="SUPFAM" id="SSF54928">
    <property type="entry name" value="RNA-binding domain, RBD"/>
    <property type="match status" value="1"/>
</dbReference>
<dbReference type="InterPro" id="IPR033744">
    <property type="entry name" value="RRM_RBM8"/>
</dbReference>
<feature type="region of interest" description="Disordered" evidence="7">
    <location>
        <begin position="1"/>
        <end position="26"/>
    </location>
</feature>
<dbReference type="InterPro" id="IPR035979">
    <property type="entry name" value="RBD_domain_sf"/>
</dbReference>
<keyword evidence="10" id="KW-1185">Reference proteome</keyword>
<evidence type="ECO:0000256" key="1">
    <source>
        <dbReference type="ARBA" id="ARBA00004123"/>
    </source>
</evidence>
<dbReference type="STRING" id="764103.G7E511"/>
<dbReference type="Proteomes" id="UP000009131">
    <property type="component" value="Unassembled WGS sequence"/>
</dbReference>
<name>G7E511_MIXOS</name>
<dbReference type="HOGENOM" id="CLU_1156647_0_0_1"/>
<accession>G7E511</accession>
<gene>
    <name evidence="9" type="primary">Mo04601</name>
    <name evidence="9" type="ORF">E5Q_04601</name>
</gene>
<sequence length="241" mass="26901">MDIDQPAVTRKGRGFKSGDRPEDATAQYESLKQDELETAGALGNAARSIEGWIVIVTGLHEECSEEDLQDKFGDFGEIKNLHLNLDRRTGYVKGYALVEYETRAEAEAAISGASGTELLEQTLQCDFAFVRPPPSSEKASKPRRARSRIASYTLYLIVLCDHRLDATRSQHEDVCITTALVLVASTGCRLDLTTPRLLRVVVDFLRGKGRDQAYLEMRWMSSVIDCVRSHERLYAGQLSQT</sequence>
<evidence type="ECO:0000313" key="10">
    <source>
        <dbReference type="Proteomes" id="UP000009131"/>
    </source>
</evidence>
<keyword evidence="4 6" id="KW-0694">RNA-binding</keyword>
<dbReference type="Gene3D" id="3.30.70.330">
    <property type="match status" value="1"/>
</dbReference>
<evidence type="ECO:0000256" key="6">
    <source>
        <dbReference type="PROSITE-ProRule" id="PRU00176"/>
    </source>
</evidence>
<evidence type="ECO:0000313" key="9">
    <source>
        <dbReference type="EMBL" id="GAA97921.1"/>
    </source>
</evidence>
<evidence type="ECO:0000256" key="5">
    <source>
        <dbReference type="ARBA" id="ARBA00023242"/>
    </source>
</evidence>
<comment type="subcellular location">
    <subcellularLocation>
        <location evidence="2">Cytoplasm</location>
    </subcellularLocation>
    <subcellularLocation>
        <location evidence="1">Nucleus</location>
    </subcellularLocation>
</comment>